<reference evidence="1" key="1">
    <citation type="journal article" date="2014" name="Int. J. Syst. Evol. Microbiol.">
        <title>Complete genome sequence of Corynebacterium casei LMG S-19264T (=DSM 44701T), isolated from a smear-ripened cheese.</title>
        <authorList>
            <consortium name="US DOE Joint Genome Institute (JGI-PGF)"/>
            <person name="Walter F."/>
            <person name="Albersmeier A."/>
            <person name="Kalinowski J."/>
            <person name="Ruckert C."/>
        </authorList>
    </citation>
    <scope>NUCLEOTIDE SEQUENCE</scope>
    <source>
        <strain evidence="1">JCM 14359</strain>
    </source>
</reference>
<organism evidence="1 2">
    <name type="scientific">Halobellus salinus</name>
    <dbReference type="NCBI Taxonomy" id="931585"/>
    <lineage>
        <taxon>Archaea</taxon>
        <taxon>Methanobacteriati</taxon>
        <taxon>Methanobacteriota</taxon>
        <taxon>Stenosarchaea group</taxon>
        <taxon>Halobacteria</taxon>
        <taxon>Halobacteriales</taxon>
        <taxon>Haloferacaceae</taxon>
        <taxon>Halobellus</taxon>
    </lineage>
</organism>
<accession>A0A830EIP1</accession>
<protein>
    <submittedName>
        <fullName evidence="1">Uncharacterized protein</fullName>
    </submittedName>
</protein>
<keyword evidence="2" id="KW-1185">Reference proteome</keyword>
<sequence length="99" mass="11262">MREEEPDIEIPDGWTVSQYKFSGNFKLIAEFEHKESGAEVRCMPYKTYSDQPGFCNAHRVILVDPDDGVEEIAVGMELEYVEDAEHAALEAMKKYSEGL</sequence>
<comment type="caution">
    <text evidence="1">The sequence shown here is derived from an EMBL/GenBank/DDBJ whole genome shotgun (WGS) entry which is preliminary data.</text>
</comment>
<dbReference type="OrthoDB" id="375998at2157"/>
<dbReference type="RefSeq" id="WP_188788219.1">
    <property type="nucleotide sequence ID" value="NZ_BMOC01000022.1"/>
</dbReference>
<reference evidence="1" key="2">
    <citation type="submission" date="2020-09" db="EMBL/GenBank/DDBJ databases">
        <authorList>
            <person name="Sun Q."/>
            <person name="Ohkuma M."/>
        </authorList>
    </citation>
    <scope>NUCLEOTIDE SEQUENCE</scope>
    <source>
        <strain evidence="1">JCM 14359</strain>
    </source>
</reference>
<evidence type="ECO:0000313" key="2">
    <source>
        <dbReference type="Proteomes" id="UP000653099"/>
    </source>
</evidence>
<dbReference type="Proteomes" id="UP000653099">
    <property type="component" value="Unassembled WGS sequence"/>
</dbReference>
<gene>
    <name evidence="1" type="ORF">GCM10008995_26520</name>
</gene>
<evidence type="ECO:0000313" key="1">
    <source>
        <dbReference type="EMBL" id="GGJ15383.1"/>
    </source>
</evidence>
<dbReference type="EMBL" id="BMOC01000022">
    <property type="protein sequence ID" value="GGJ15383.1"/>
    <property type="molecule type" value="Genomic_DNA"/>
</dbReference>
<proteinExistence type="predicted"/>
<dbReference type="AlphaFoldDB" id="A0A830EIP1"/>
<name>A0A830EIP1_9EURY</name>